<name>X1GIS1_9ZZZZ</name>
<evidence type="ECO:0000313" key="1">
    <source>
        <dbReference type="EMBL" id="GAH41484.1"/>
    </source>
</evidence>
<protein>
    <submittedName>
        <fullName evidence="1">Uncharacterized protein</fullName>
    </submittedName>
</protein>
<proteinExistence type="predicted"/>
<dbReference type="AlphaFoldDB" id="X1GIS1"/>
<sequence length="164" mass="18984">MLKLPAKILKSWEKSVLTFSHLEQLRRLKNPAELEEAFEFATGARFGSGYQGEAVSKRDLKEYIDEMAPDLSQALFDIDAEGCLLCAQNSDIQQQLWEIQKMKGAHCLDRACFKKKTNNYLLQHWEDTPFRKKYKTNGFRFAEGLEYNDSKDFSTSRQWGGTMP</sequence>
<organism evidence="1">
    <name type="scientific">marine sediment metagenome</name>
    <dbReference type="NCBI Taxonomy" id="412755"/>
    <lineage>
        <taxon>unclassified sequences</taxon>
        <taxon>metagenomes</taxon>
        <taxon>ecological metagenomes</taxon>
    </lineage>
</organism>
<reference evidence="1" key="1">
    <citation type="journal article" date="2014" name="Front. Microbiol.">
        <title>High frequency of phylogenetically diverse reductive dehalogenase-homologous genes in deep subseafloor sedimentary metagenomes.</title>
        <authorList>
            <person name="Kawai M."/>
            <person name="Futagami T."/>
            <person name="Toyoda A."/>
            <person name="Takaki Y."/>
            <person name="Nishi S."/>
            <person name="Hori S."/>
            <person name="Arai W."/>
            <person name="Tsubouchi T."/>
            <person name="Morono Y."/>
            <person name="Uchiyama I."/>
            <person name="Ito T."/>
            <person name="Fujiyama A."/>
            <person name="Inagaki F."/>
            <person name="Takami H."/>
        </authorList>
    </citation>
    <scope>NUCLEOTIDE SEQUENCE</scope>
    <source>
        <strain evidence="1">Expedition CK06-06</strain>
    </source>
</reference>
<gene>
    <name evidence="1" type="ORF">S03H2_18810</name>
</gene>
<comment type="caution">
    <text evidence="1">The sequence shown here is derived from an EMBL/GenBank/DDBJ whole genome shotgun (WGS) entry which is preliminary data.</text>
</comment>
<feature type="non-terminal residue" evidence="1">
    <location>
        <position position="164"/>
    </location>
</feature>
<dbReference type="EMBL" id="BARU01009780">
    <property type="protein sequence ID" value="GAH41484.1"/>
    <property type="molecule type" value="Genomic_DNA"/>
</dbReference>
<accession>X1GIS1</accession>